<evidence type="ECO:0000313" key="2">
    <source>
        <dbReference type="EMBL" id="RHK12069.1"/>
    </source>
</evidence>
<accession>A0A3E5E6V7</accession>
<name>A0A3E5E6V7_9BACT</name>
<evidence type="ECO:0000313" key="3">
    <source>
        <dbReference type="Proteomes" id="UP000283872"/>
    </source>
</evidence>
<protein>
    <submittedName>
        <fullName evidence="1">Uncharacterized protein</fullName>
    </submittedName>
</protein>
<dbReference type="Proteomes" id="UP000283872">
    <property type="component" value="Unassembled WGS sequence"/>
</dbReference>
<dbReference type="EMBL" id="QRVA01000012">
    <property type="protein sequence ID" value="RGS16492.1"/>
    <property type="molecule type" value="Genomic_DNA"/>
</dbReference>
<evidence type="ECO:0000313" key="1">
    <source>
        <dbReference type="EMBL" id="RGS16492.1"/>
    </source>
</evidence>
<dbReference type="AlphaFoldDB" id="A0A3E5E6V7"/>
<dbReference type="Proteomes" id="UP000286211">
    <property type="component" value="Unassembled WGS sequence"/>
</dbReference>
<evidence type="ECO:0000313" key="4">
    <source>
        <dbReference type="Proteomes" id="UP000286211"/>
    </source>
</evidence>
<comment type="caution">
    <text evidence="1">The sequence shown here is derived from an EMBL/GenBank/DDBJ whole genome shotgun (WGS) entry which is preliminary data.</text>
</comment>
<sequence length="65" mass="7572">MFYNCIVVLRFVVQKGRAYDSLLEIIDTKTLLEKVIPRHATGVLWRGILFENKLYTIFQAIISGR</sequence>
<dbReference type="EMBL" id="QRNB01000009">
    <property type="protein sequence ID" value="RHK12069.1"/>
    <property type="molecule type" value="Genomic_DNA"/>
</dbReference>
<reference evidence="3 4" key="1">
    <citation type="submission" date="2018-08" db="EMBL/GenBank/DDBJ databases">
        <title>A genome reference for cultivated species of the human gut microbiota.</title>
        <authorList>
            <person name="Zou Y."/>
            <person name="Xue W."/>
            <person name="Luo G."/>
        </authorList>
    </citation>
    <scope>NUCLEOTIDE SEQUENCE [LARGE SCALE GENOMIC DNA]</scope>
    <source>
        <strain evidence="1 3">AF24-12</strain>
        <strain evidence="2 4">AF46-2NS</strain>
    </source>
</reference>
<gene>
    <name evidence="2" type="ORF">DW079_02885</name>
    <name evidence="1" type="ORF">DWY11_06605</name>
</gene>
<organism evidence="1 3">
    <name type="scientific">Segatella copri</name>
    <dbReference type="NCBI Taxonomy" id="165179"/>
    <lineage>
        <taxon>Bacteria</taxon>
        <taxon>Pseudomonadati</taxon>
        <taxon>Bacteroidota</taxon>
        <taxon>Bacteroidia</taxon>
        <taxon>Bacteroidales</taxon>
        <taxon>Prevotellaceae</taxon>
        <taxon>Segatella</taxon>
    </lineage>
</organism>
<proteinExistence type="predicted"/>